<proteinExistence type="predicted"/>
<dbReference type="InterPro" id="IPR050595">
    <property type="entry name" value="Bact_response_regulator"/>
</dbReference>
<evidence type="ECO:0000256" key="2">
    <source>
        <dbReference type="PROSITE-ProRule" id="PRU00169"/>
    </source>
</evidence>
<protein>
    <recommendedName>
        <fullName evidence="3">Response regulatory domain-containing protein</fullName>
    </recommendedName>
</protein>
<evidence type="ECO:0000313" key="4">
    <source>
        <dbReference type="EMBL" id="KKU95491.1"/>
    </source>
</evidence>
<reference evidence="4 5" key="1">
    <citation type="journal article" date="2015" name="Nature">
        <title>rRNA introns, odd ribosomes, and small enigmatic genomes across a large radiation of phyla.</title>
        <authorList>
            <person name="Brown C.T."/>
            <person name="Hug L.A."/>
            <person name="Thomas B.C."/>
            <person name="Sharon I."/>
            <person name="Castelle C.J."/>
            <person name="Singh A."/>
            <person name="Wilkins M.J."/>
            <person name="Williams K.H."/>
            <person name="Banfield J.F."/>
        </authorList>
    </citation>
    <scope>NUCLEOTIDE SEQUENCE [LARGE SCALE GENOMIC DNA]</scope>
</reference>
<accession>A0A0G1UN10</accession>
<dbReference type="EMBL" id="LCPK01000049">
    <property type="protein sequence ID" value="KKU95491.1"/>
    <property type="molecule type" value="Genomic_DNA"/>
</dbReference>
<dbReference type="PANTHER" id="PTHR44591">
    <property type="entry name" value="STRESS RESPONSE REGULATOR PROTEIN 1"/>
    <property type="match status" value="1"/>
</dbReference>
<dbReference type="Proteomes" id="UP000034694">
    <property type="component" value="Unassembled WGS sequence"/>
</dbReference>
<evidence type="ECO:0000313" key="5">
    <source>
        <dbReference type="Proteomes" id="UP000034694"/>
    </source>
</evidence>
<dbReference type="AlphaFoldDB" id="A0A0G1UN10"/>
<dbReference type="InterPro" id="IPR001789">
    <property type="entry name" value="Sig_transdc_resp-reg_receiver"/>
</dbReference>
<dbReference type="InterPro" id="IPR011006">
    <property type="entry name" value="CheY-like_superfamily"/>
</dbReference>
<sequence>MKKILIAEDDKFLANAYRLKLSKLGFDVRLATDGQEALNILKDFIPDLMILEDTKSVPVIIASNLGQKEDIDRGLKLGAADYIVKADVAISEIVDKINAVLGAPKK</sequence>
<gene>
    <name evidence="4" type="ORF">UY28_C0049G0005</name>
</gene>
<feature type="domain" description="Response regulatory" evidence="3">
    <location>
        <begin position="3"/>
        <end position="101"/>
    </location>
</feature>
<comment type="caution">
    <text evidence="4">The sequence shown here is derived from an EMBL/GenBank/DDBJ whole genome shotgun (WGS) entry which is preliminary data.</text>
</comment>
<evidence type="ECO:0000259" key="3">
    <source>
        <dbReference type="PROSITE" id="PS50110"/>
    </source>
</evidence>
<dbReference type="PROSITE" id="PS50110">
    <property type="entry name" value="RESPONSE_REGULATORY"/>
    <property type="match status" value="1"/>
</dbReference>
<dbReference type="Gene3D" id="3.40.50.2300">
    <property type="match status" value="2"/>
</dbReference>
<feature type="modified residue" description="4-aspartylphosphate" evidence="2">
    <location>
        <position position="47"/>
    </location>
</feature>
<dbReference type="PANTHER" id="PTHR44591:SF3">
    <property type="entry name" value="RESPONSE REGULATORY DOMAIN-CONTAINING PROTEIN"/>
    <property type="match status" value="1"/>
</dbReference>
<organism evidence="4 5">
    <name type="scientific">Candidatus Amesbacteria bacterium GW2011_GWB1_48_13</name>
    <dbReference type="NCBI Taxonomy" id="1618362"/>
    <lineage>
        <taxon>Bacteria</taxon>
        <taxon>Candidatus Amesiibacteriota</taxon>
    </lineage>
</organism>
<dbReference type="SMART" id="SM00448">
    <property type="entry name" value="REC"/>
    <property type="match status" value="1"/>
</dbReference>
<name>A0A0G1UN10_9BACT</name>
<evidence type="ECO:0000256" key="1">
    <source>
        <dbReference type="ARBA" id="ARBA00022553"/>
    </source>
</evidence>
<dbReference type="GO" id="GO:0000160">
    <property type="term" value="P:phosphorelay signal transduction system"/>
    <property type="evidence" value="ECO:0007669"/>
    <property type="project" value="InterPro"/>
</dbReference>
<dbReference type="SUPFAM" id="SSF52172">
    <property type="entry name" value="CheY-like"/>
    <property type="match status" value="1"/>
</dbReference>
<keyword evidence="1 2" id="KW-0597">Phosphoprotein</keyword>